<dbReference type="SUPFAM" id="SSF50129">
    <property type="entry name" value="GroES-like"/>
    <property type="match status" value="1"/>
</dbReference>
<evidence type="ECO:0000259" key="4">
    <source>
        <dbReference type="SMART" id="SM00829"/>
    </source>
</evidence>
<dbReference type="Pfam" id="PF00107">
    <property type="entry name" value="ADH_zinc_N"/>
    <property type="match status" value="1"/>
</dbReference>
<dbReference type="InterPro" id="IPR036291">
    <property type="entry name" value="NAD(P)-bd_dom_sf"/>
</dbReference>
<dbReference type="Proteomes" id="UP000034680">
    <property type="component" value="Unassembled WGS sequence"/>
</dbReference>
<proteinExistence type="inferred from homology"/>
<dbReference type="InterPro" id="IPR013149">
    <property type="entry name" value="ADH-like_C"/>
</dbReference>
<dbReference type="SMART" id="SM00829">
    <property type="entry name" value="PKS_ER"/>
    <property type="match status" value="1"/>
</dbReference>
<organism evidence="5 6">
    <name type="scientific">Diaporthe ampelina</name>
    <dbReference type="NCBI Taxonomy" id="1214573"/>
    <lineage>
        <taxon>Eukaryota</taxon>
        <taxon>Fungi</taxon>
        <taxon>Dikarya</taxon>
        <taxon>Ascomycota</taxon>
        <taxon>Pezizomycotina</taxon>
        <taxon>Sordariomycetes</taxon>
        <taxon>Sordariomycetidae</taxon>
        <taxon>Diaporthales</taxon>
        <taxon>Diaporthaceae</taxon>
        <taxon>Diaporthe</taxon>
    </lineage>
</organism>
<dbReference type="PANTHER" id="PTHR45348">
    <property type="entry name" value="HYPOTHETICAL OXIDOREDUCTASE (EUROFUNG)"/>
    <property type="match status" value="1"/>
</dbReference>
<accession>A0A0G2HG77</accession>
<feature type="region of interest" description="Disordered" evidence="3">
    <location>
        <begin position="155"/>
        <end position="179"/>
    </location>
</feature>
<dbReference type="Pfam" id="PF08240">
    <property type="entry name" value="ADH_N"/>
    <property type="match status" value="1"/>
</dbReference>
<feature type="domain" description="Enoyl reductase (ER)" evidence="4">
    <location>
        <begin position="14"/>
        <end position="361"/>
    </location>
</feature>
<reference evidence="5 6" key="2">
    <citation type="submission" date="2015-05" db="EMBL/GenBank/DDBJ databases">
        <authorList>
            <person name="Morales-Cruz A."/>
            <person name="Amrine K.C."/>
            <person name="Cantu D."/>
        </authorList>
    </citation>
    <scope>NUCLEOTIDE SEQUENCE [LARGE SCALE GENOMIC DNA]</scope>
    <source>
        <strain evidence="5">DA912</strain>
    </source>
</reference>
<dbReference type="STRING" id="1214573.A0A0G2HG77"/>
<dbReference type="OrthoDB" id="48317at2759"/>
<evidence type="ECO:0000313" key="6">
    <source>
        <dbReference type="Proteomes" id="UP000034680"/>
    </source>
</evidence>
<keyword evidence="2" id="KW-0560">Oxidoreductase</keyword>
<dbReference type="InterPro" id="IPR013154">
    <property type="entry name" value="ADH-like_N"/>
</dbReference>
<evidence type="ECO:0000256" key="2">
    <source>
        <dbReference type="ARBA" id="ARBA00023002"/>
    </source>
</evidence>
<dbReference type="InterPro" id="IPR011032">
    <property type="entry name" value="GroES-like_sf"/>
</dbReference>
<dbReference type="Gene3D" id="3.90.180.10">
    <property type="entry name" value="Medium-chain alcohol dehydrogenases, catalytic domain"/>
    <property type="match status" value="1"/>
</dbReference>
<protein>
    <submittedName>
        <fullName evidence="5">Putative zinc-binding oxidoreductase</fullName>
    </submittedName>
</protein>
<name>A0A0G2HG77_9PEZI</name>
<keyword evidence="6" id="KW-1185">Reference proteome</keyword>
<dbReference type="GO" id="GO:0016651">
    <property type="term" value="F:oxidoreductase activity, acting on NAD(P)H"/>
    <property type="evidence" value="ECO:0007669"/>
    <property type="project" value="InterPro"/>
</dbReference>
<evidence type="ECO:0000256" key="3">
    <source>
        <dbReference type="SAM" id="MobiDB-lite"/>
    </source>
</evidence>
<evidence type="ECO:0000256" key="1">
    <source>
        <dbReference type="ARBA" id="ARBA00008072"/>
    </source>
</evidence>
<evidence type="ECO:0000313" key="5">
    <source>
        <dbReference type="EMBL" id="KKY34118.1"/>
    </source>
</evidence>
<dbReference type="InterPro" id="IPR047122">
    <property type="entry name" value="Trans-enoyl_RdTase-like"/>
</dbReference>
<dbReference type="EMBL" id="LCUC01000216">
    <property type="protein sequence ID" value="KKY34118.1"/>
    <property type="molecule type" value="Genomic_DNA"/>
</dbReference>
<comment type="caution">
    <text evidence="5">The sequence shown here is derived from an EMBL/GenBank/DDBJ whole genome shotgun (WGS) entry which is preliminary data.</text>
</comment>
<dbReference type="InterPro" id="IPR020843">
    <property type="entry name" value="ER"/>
</dbReference>
<sequence>MKVVNYAAWIPSHGAELEVADAPFPTDLADDEVIIKNKAVAVNPVDWKIQSAPEPIFNIKYPNILGSDVAGEVVGAGASVKHLKKGDRVIGHALGLSSGSPAHGGFQLYPKLKAVTVARIPEAIPFEQAVVLPLSVSTAAAGLYLKDTLGLQLPTAPGSGSSSSERGGPEEEEKKKKKKETLLLWGGSSSVGSSVVQLAVASGYDVVATASPANYDYVKSLGASLVLDYHNPDVVAILAGLLQASGARLAGAYDAIGSDTTVRASAAVVGALGGGRVASVGAAPADAGGDKVAVVRIGAANLVAREPEVVKATWGEYVPAALEAGSLVPRPRELVVGRGLYFVQNGLDTNKAGVSAAKVVITL</sequence>
<gene>
    <name evidence="5" type="ORF">UCDDA912_g05926</name>
</gene>
<dbReference type="Gene3D" id="3.40.50.720">
    <property type="entry name" value="NAD(P)-binding Rossmann-like Domain"/>
    <property type="match status" value="1"/>
</dbReference>
<comment type="similarity">
    <text evidence="1">Belongs to the zinc-containing alcohol dehydrogenase family.</text>
</comment>
<dbReference type="SUPFAM" id="SSF51735">
    <property type="entry name" value="NAD(P)-binding Rossmann-fold domains"/>
    <property type="match status" value="1"/>
</dbReference>
<dbReference type="CDD" id="cd08249">
    <property type="entry name" value="enoyl_reductase_like"/>
    <property type="match status" value="1"/>
</dbReference>
<dbReference type="PANTHER" id="PTHR45348:SF2">
    <property type="entry name" value="ZINC-TYPE ALCOHOL DEHYDROGENASE-LIKE PROTEIN C2E1P3.01"/>
    <property type="match status" value="1"/>
</dbReference>
<dbReference type="AlphaFoldDB" id="A0A0G2HG77"/>
<reference evidence="5 6" key="1">
    <citation type="submission" date="2015-05" db="EMBL/GenBank/DDBJ databases">
        <title>Distinctive expansion of gene families associated with plant cell wall degradation and secondary metabolism in the genomes of grapevine trunk pathogens.</title>
        <authorList>
            <person name="Lawrence D.P."/>
            <person name="Travadon R."/>
            <person name="Rolshausen P.E."/>
            <person name="Baumgartner K."/>
        </authorList>
    </citation>
    <scope>NUCLEOTIDE SEQUENCE [LARGE SCALE GENOMIC DNA]</scope>
    <source>
        <strain evidence="5">DA912</strain>
    </source>
</reference>